<feature type="chain" id="PRO_5035849640" evidence="1">
    <location>
        <begin position="24"/>
        <end position="107"/>
    </location>
</feature>
<dbReference type="Proteomes" id="UP000752171">
    <property type="component" value="Unassembled WGS sequence"/>
</dbReference>
<comment type="caution">
    <text evidence="3">The sequence shown here is derived from an EMBL/GenBank/DDBJ whole genome shotgun (WGS) entry which is preliminary data.</text>
</comment>
<dbReference type="Pfam" id="PF00087">
    <property type="entry name" value="Toxin_TOLIP"/>
    <property type="match status" value="1"/>
</dbReference>
<dbReference type="InterPro" id="IPR045860">
    <property type="entry name" value="Snake_toxin-like_sf"/>
</dbReference>
<feature type="signal peptide" evidence="1">
    <location>
        <begin position="1"/>
        <end position="23"/>
    </location>
</feature>
<sequence>MKRWITMLLICLIFLEALQVSEALRCYGCKFSPCTTIVDCLQTQIYCYTSAKQNEVTKKCADKMQCGLLINGTMPTCCTTDLCNEATEVQLGLFVMLGPLFSSILFL</sequence>
<proteinExistence type="predicted"/>
<evidence type="ECO:0000256" key="1">
    <source>
        <dbReference type="SAM" id="SignalP"/>
    </source>
</evidence>
<dbReference type="Gene3D" id="2.10.60.10">
    <property type="entry name" value="CD59"/>
    <property type="match status" value="1"/>
</dbReference>
<organism evidence="3 4">
    <name type="scientific">Astyanax mexicanus</name>
    <name type="common">Blind cave fish</name>
    <name type="synonym">Astyanax fasciatus mexicanus</name>
    <dbReference type="NCBI Taxonomy" id="7994"/>
    <lineage>
        <taxon>Eukaryota</taxon>
        <taxon>Metazoa</taxon>
        <taxon>Chordata</taxon>
        <taxon>Craniata</taxon>
        <taxon>Vertebrata</taxon>
        <taxon>Euteleostomi</taxon>
        <taxon>Actinopterygii</taxon>
        <taxon>Neopterygii</taxon>
        <taxon>Teleostei</taxon>
        <taxon>Ostariophysi</taxon>
        <taxon>Characiformes</taxon>
        <taxon>Characoidei</taxon>
        <taxon>Acestrorhamphidae</taxon>
        <taxon>Acestrorhamphinae</taxon>
        <taxon>Astyanax</taxon>
    </lineage>
</organism>
<feature type="domain" description="Snake toxin/toxin-like" evidence="2">
    <location>
        <begin position="24"/>
        <end position="84"/>
    </location>
</feature>
<evidence type="ECO:0000259" key="2">
    <source>
        <dbReference type="Pfam" id="PF00087"/>
    </source>
</evidence>
<gene>
    <name evidence="3" type="ORF">AMEX_G16272</name>
</gene>
<dbReference type="EMBL" id="JAICCE010000013">
    <property type="protein sequence ID" value="KAG9269266.1"/>
    <property type="molecule type" value="Genomic_DNA"/>
</dbReference>
<dbReference type="SUPFAM" id="SSF57302">
    <property type="entry name" value="Snake toxin-like"/>
    <property type="match status" value="1"/>
</dbReference>
<protein>
    <submittedName>
        <fullName evidence="3">Ly6/PLAUR domain-containing protein 3-like</fullName>
    </submittedName>
</protein>
<name>A0A8T2LIT3_ASTMX</name>
<accession>A0A8T2LIT3</accession>
<evidence type="ECO:0000313" key="3">
    <source>
        <dbReference type="EMBL" id="KAG9269266.1"/>
    </source>
</evidence>
<reference evidence="3 4" key="1">
    <citation type="submission" date="2021-07" db="EMBL/GenBank/DDBJ databases">
        <authorList>
            <person name="Imarazene B."/>
            <person name="Zahm M."/>
            <person name="Klopp C."/>
            <person name="Cabau C."/>
            <person name="Beille S."/>
            <person name="Jouanno E."/>
            <person name="Castinel A."/>
            <person name="Lluch J."/>
            <person name="Gil L."/>
            <person name="Kuchtly C."/>
            <person name="Lopez Roques C."/>
            <person name="Donnadieu C."/>
            <person name="Parrinello H."/>
            <person name="Journot L."/>
            <person name="Du K."/>
            <person name="Schartl M."/>
            <person name="Retaux S."/>
            <person name="Guiguen Y."/>
        </authorList>
    </citation>
    <scope>NUCLEOTIDE SEQUENCE [LARGE SCALE GENOMIC DNA]</scope>
    <source>
        <strain evidence="3">Pach_M1</strain>
        <tissue evidence="3">Testis</tissue>
    </source>
</reference>
<dbReference type="AlphaFoldDB" id="A0A8T2LIT3"/>
<evidence type="ECO:0000313" key="4">
    <source>
        <dbReference type="Proteomes" id="UP000752171"/>
    </source>
</evidence>
<keyword evidence="1" id="KW-0732">Signal</keyword>
<dbReference type="InterPro" id="IPR035076">
    <property type="entry name" value="Toxin/TOLIP"/>
</dbReference>